<protein>
    <submittedName>
        <fullName evidence="1">Uncharacterized protein</fullName>
    </submittedName>
</protein>
<evidence type="ECO:0000313" key="1">
    <source>
        <dbReference type="EMBL" id="RCW43444.1"/>
    </source>
</evidence>
<comment type="caution">
    <text evidence="1">The sequence shown here is derived from an EMBL/GenBank/DDBJ whole genome shotgun (WGS) entry which is preliminary data.</text>
</comment>
<name>A0A368VPL5_9BACL</name>
<reference evidence="1 2" key="1">
    <citation type="submission" date="2018-07" db="EMBL/GenBank/DDBJ databases">
        <title>Genomic Encyclopedia of Type Strains, Phase III (KMG-III): the genomes of soil and plant-associated and newly described type strains.</title>
        <authorList>
            <person name="Whitman W."/>
        </authorList>
    </citation>
    <scope>NUCLEOTIDE SEQUENCE [LARGE SCALE GENOMIC DNA]</scope>
    <source>
        <strain evidence="1 2">CECT 7506</strain>
    </source>
</reference>
<accession>A0A368VPL5</accession>
<organism evidence="1 2">
    <name type="scientific">Paenibacillus prosopidis</name>
    <dbReference type="NCBI Taxonomy" id="630520"/>
    <lineage>
        <taxon>Bacteria</taxon>
        <taxon>Bacillati</taxon>
        <taxon>Bacillota</taxon>
        <taxon>Bacilli</taxon>
        <taxon>Bacillales</taxon>
        <taxon>Paenibacillaceae</taxon>
        <taxon>Paenibacillus</taxon>
    </lineage>
</organism>
<evidence type="ECO:0000313" key="2">
    <source>
        <dbReference type="Proteomes" id="UP000252415"/>
    </source>
</evidence>
<dbReference type="AlphaFoldDB" id="A0A368VPL5"/>
<dbReference type="EMBL" id="QPJD01000013">
    <property type="protein sequence ID" value="RCW43444.1"/>
    <property type="molecule type" value="Genomic_DNA"/>
</dbReference>
<sequence>MGFSLADDAWGRPILWYNDGYVCYINEVLMPYGKMDVN</sequence>
<gene>
    <name evidence="1" type="ORF">DFP97_113116</name>
</gene>
<proteinExistence type="predicted"/>
<dbReference type="Proteomes" id="UP000252415">
    <property type="component" value="Unassembled WGS sequence"/>
</dbReference>
<keyword evidence="2" id="KW-1185">Reference proteome</keyword>